<gene>
    <name evidence="1" type="ORF">NYM_LOCUS28710</name>
</gene>
<accession>A0A5K1HDC1</accession>
<dbReference type="EMBL" id="LR721790">
    <property type="protein sequence ID" value="VVW83264.1"/>
    <property type="molecule type" value="Genomic_DNA"/>
</dbReference>
<sequence length="81" mass="9055">MDQDHSHQLHHPIPMLMPGQILWPAPNDITSKSVPFTSMCSYLDPDMNLSGWNSTGLVHMLGSKLVAQTLTKRRTPLGGMW</sequence>
<dbReference type="AlphaFoldDB" id="A0A5K1HDC1"/>
<evidence type="ECO:0000313" key="1">
    <source>
        <dbReference type="EMBL" id="VVW83264.1"/>
    </source>
</evidence>
<name>A0A5K1HDC1_9MAGN</name>
<reference evidence="1" key="1">
    <citation type="submission" date="2019-09" db="EMBL/GenBank/DDBJ databases">
        <authorList>
            <person name="Zhang L."/>
        </authorList>
    </citation>
    <scope>NUCLEOTIDE SEQUENCE</scope>
</reference>
<proteinExistence type="predicted"/>
<organism evidence="1">
    <name type="scientific">Nymphaea colorata</name>
    <name type="common">pocket water lily</name>
    <dbReference type="NCBI Taxonomy" id="210225"/>
    <lineage>
        <taxon>Eukaryota</taxon>
        <taxon>Viridiplantae</taxon>
        <taxon>Streptophyta</taxon>
        <taxon>Embryophyta</taxon>
        <taxon>Tracheophyta</taxon>
        <taxon>Spermatophyta</taxon>
        <taxon>Magnoliopsida</taxon>
        <taxon>Nymphaeales</taxon>
        <taxon>Nymphaeaceae</taxon>
        <taxon>Nymphaea</taxon>
    </lineage>
</organism>
<protein>
    <submittedName>
        <fullName evidence="1">Uncharacterized protein</fullName>
    </submittedName>
</protein>